<reference evidence="1" key="2">
    <citation type="journal article" date="2015" name="Fish Shellfish Immunol.">
        <title>Early steps in the European eel (Anguilla anguilla)-Vibrio vulnificus interaction in the gills: Role of the RtxA13 toxin.</title>
        <authorList>
            <person name="Callol A."/>
            <person name="Pajuelo D."/>
            <person name="Ebbesson L."/>
            <person name="Teles M."/>
            <person name="MacKenzie S."/>
            <person name="Amaro C."/>
        </authorList>
    </citation>
    <scope>NUCLEOTIDE SEQUENCE</scope>
</reference>
<dbReference type="EMBL" id="GBXM01011712">
    <property type="protein sequence ID" value="JAH96865.1"/>
    <property type="molecule type" value="Transcribed_RNA"/>
</dbReference>
<proteinExistence type="predicted"/>
<organism evidence="1">
    <name type="scientific">Anguilla anguilla</name>
    <name type="common">European freshwater eel</name>
    <name type="synonym">Muraena anguilla</name>
    <dbReference type="NCBI Taxonomy" id="7936"/>
    <lineage>
        <taxon>Eukaryota</taxon>
        <taxon>Metazoa</taxon>
        <taxon>Chordata</taxon>
        <taxon>Craniata</taxon>
        <taxon>Vertebrata</taxon>
        <taxon>Euteleostomi</taxon>
        <taxon>Actinopterygii</taxon>
        <taxon>Neopterygii</taxon>
        <taxon>Teleostei</taxon>
        <taxon>Anguilliformes</taxon>
        <taxon>Anguillidae</taxon>
        <taxon>Anguilla</taxon>
    </lineage>
</organism>
<evidence type="ECO:0000313" key="1">
    <source>
        <dbReference type="EMBL" id="JAH96865.1"/>
    </source>
</evidence>
<protein>
    <submittedName>
        <fullName evidence="1">Uncharacterized protein</fullName>
    </submittedName>
</protein>
<accession>A0A0E9X4S5</accession>
<name>A0A0E9X4S5_ANGAN</name>
<dbReference type="AlphaFoldDB" id="A0A0E9X4S5"/>
<sequence length="86" mass="9828">MLNIRSLWQRLSRKTRMCAAVALMNCREESDIVLKYRLLYSLLSLSVVLSIKSLSTSVCWTNVYPNAMHICTHTNFYLPKIGTTAS</sequence>
<reference evidence="1" key="1">
    <citation type="submission" date="2014-11" db="EMBL/GenBank/DDBJ databases">
        <authorList>
            <person name="Amaro Gonzalez C."/>
        </authorList>
    </citation>
    <scope>NUCLEOTIDE SEQUENCE</scope>
</reference>